<dbReference type="RefSeq" id="WP_163285747.1">
    <property type="nucleotide sequence ID" value="NZ_JAAGVY010000024.1"/>
</dbReference>
<dbReference type="PROSITE" id="PS51257">
    <property type="entry name" value="PROKAR_LIPOPROTEIN"/>
    <property type="match status" value="1"/>
</dbReference>
<accession>A0A7K3WUL5</accession>
<name>A0A7K3WUL5_9FLAO</name>
<protein>
    <recommendedName>
        <fullName evidence="3">DUF4625 domain-containing protein</fullName>
    </recommendedName>
</protein>
<comment type="caution">
    <text evidence="1">The sequence shown here is derived from an EMBL/GenBank/DDBJ whole genome shotgun (WGS) entry which is preliminary data.</text>
</comment>
<reference evidence="1 2" key="1">
    <citation type="submission" date="2020-02" db="EMBL/GenBank/DDBJ databases">
        <title>Out from the shadows clarifying the taxonomy of the family Cryomorphaceae and related taxa by utilizing the GTDB taxonomic framework.</title>
        <authorList>
            <person name="Bowman J.P."/>
        </authorList>
    </citation>
    <scope>NUCLEOTIDE SEQUENCE [LARGE SCALE GENOMIC DNA]</scope>
    <source>
        <strain evidence="1 2">QSSC 1-22</strain>
    </source>
</reference>
<evidence type="ECO:0000313" key="1">
    <source>
        <dbReference type="EMBL" id="NEN24355.1"/>
    </source>
</evidence>
<dbReference type="Proteomes" id="UP000486602">
    <property type="component" value="Unassembled WGS sequence"/>
</dbReference>
<sequence>MKFKAVLLGLAILFLACTKVEKDERAPVIESLDLNSDSFRPPDVVKITVALSDNENLDQVRVRISPAFAKSFGDWKDLQVRDISGQTYEGSFSFVIPDTARSGYYQIVTQGADLRGNGTKDSILYFTINQPGFAPNIIDFQTDPPIVEDVIYMSGQDSLRFTGLLIDNVQLKEVTFDLRSTNDERIKMLTHDIPDSLTSWDLALNTDTILPDYETKFPGLLLVKVLDNDGNQTRMEVPVDYTP</sequence>
<organism evidence="1 2">
    <name type="scientific">Cryomorpha ignava</name>
    <dbReference type="NCBI Taxonomy" id="101383"/>
    <lineage>
        <taxon>Bacteria</taxon>
        <taxon>Pseudomonadati</taxon>
        <taxon>Bacteroidota</taxon>
        <taxon>Flavobacteriia</taxon>
        <taxon>Flavobacteriales</taxon>
        <taxon>Cryomorphaceae</taxon>
        <taxon>Cryomorpha</taxon>
    </lineage>
</organism>
<keyword evidence="2" id="KW-1185">Reference proteome</keyword>
<gene>
    <name evidence="1" type="ORF">G3O08_12650</name>
</gene>
<evidence type="ECO:0000313" key="2">
    <source>
        <dbReference type="Proteomes" id="UP000486602"/>
    </source>
</evidence>
<dbReference type="AlphaFoldDB" id="A0A7K3WUL5"/>
<proteinExistence type="predicted"/>
<evidence type="ECO:0008006" key="3">
    <source>
        <dbReference type="Google" id="ProtNLM"/>
    </source>
</evidence>
<dbReference type="EMBL" id="JAAGVY010000024">
    <property type="protein sequence ID" value="NEN24355.1"/>
    <property type="molecule type" value="Genomic_DNA"/>
</dbReference>